<dbReference type="InterPro" id="IPR035906">
    <property type="entry name" value="MetI-like_sf"/>
</dbReference>
<dbReference type="Pfam" id="PF19300">
    <property type="entry name" value="BPD_transp_1_N"/>
    <property type="match status" value="1"/>
</dbReference>
<dbReference type="SUPFAM" id="SSF161098">
    <property type="entry name" value="MetI-like"/>
    <property type="match status" value="1"/>
</dbReference>
<keyword evidence="5 7" id="KW-1133">Transmembrane helix</keyword>
<feature type="transmembrane region" description="Helical" evidence="7">
    <location>
        <begin position="249"/>
        <end position="277"/>
    </location>
</feature>
<feature type="transmembrane region" description="Helical" evidence="7">
    <location>
        <begin position="128"/>
        <end position="154"/>
    </location>
</feature>
<keyword evidence="3" id="KW-1003">Cell membrane</keyword>
<sequence length="318" mass="33191">MAAFLIRRVAFGALAVLAAASIAFVLAWHAPGGPAVGLGGEYGAPGYLEEVTARLGLDRPGIEVWLDWMGRLLRGDLGVSWREQQPVAALLLERLPLTASLTLGAATLAGLVGTVLGVATARQARWPLALFSALHAVPGYVAAQVLVLVFALWLGMLPVQGIADARAPAAGGVALLAERLRHLVLPVLALTLHQLCFTALLVRSGVLTQMALPYVTAAMARGRSLGAARWHHALPNALLPMLTLTGVRFGNLIGGALVIEVAFALPGLGRLAVTAAIARDHPVVIGTVVLACAVAWTANLIVDLVMPMLDPRLRQPAP</sequence>
<comment type="caution">
    <text evidence="9">The sequence shown here is derived from an EMBL/GenBank/DDBJ whole genome shotgun (WGS) entry which is preliminary data.</text>
</comment>
<comment type="subcellular location">
    <subcellularLocation>
        <location evidence="1 7">Cell membrane</location>
        <topology evidence="1 7">Multi-pass membrane protein</topology>
    </subcellularLocation>
</comment>
<evidence type="ECO:0000259" key="8">
    <source>
        <dbReference type="PROSITE" id="PS50928"/>
    </source>
</evidence>
<protein>
    <submittedName>
        <fullName evidence="9">ABC transporter permease</fullName>
    </submittedName>
</protein>
<evidence type="ECO:0000256" key="1">
    <source>
        <dbReference type="ARBA" id="ARBA00004651"/>
    </source>
</evidence>
<evidence type="ECO:0000313" key="9">
    <source>
        <dbReference type="EMBL" id="MBR0648661.1"/>
    </source>
</evidence>
<dbReference type="CDD" id="cd06261">
    <property type="entry name" value="TM_PBP2"/>
    <property type="match status" value="1"/>
</dbReference>
<organism evidence="9 10">
    <name type="scientific">Neoroseomonas terrae</name>
    <dbReference type="NCBI Taxonomy" id="424799"/>
    <lineage>
        <taxon>Bacteria</taxon>
        <taxon>Pseudomonadati</taxon>
        <taxon>Pseudomonadota</taxon>
        <taxon>Alphaproteobacteria</taxon>
        <taxon>Acetobacterales</taxon>
        <taxon>Acetobacteraceae</taxon>
        <taxon>Neoroseomonas</taxon>
    </lineage>
</organism>
<accession>A0ABS5ECB7</accession>
<dbReference type="Pfam" id="PF00528">
    <property type="entry name" value="BPD_transp_1"/>
    <property type="match status" value="1"/>
</dbReference>
<dbReference type="EMBL" id="JAAEDI010000003">
    <property type="protein sequence ID" value="MBR0648661.1"/>
    <property type="molecule type" value="Genomic_DNA"/>
</dbReference>
<dbReference type="PROSITE" id="PS50928">
    <property type="entry name" value="ABC_TM1"/>
    <property type="match status" value="1"/>
</dbReference>
<keyword evidence="6 7" id="KW-0472">Membrane</keyword>
<evidence type="ECO:0000256" key="2">
    <source>
        <dbReference type="ARBA" id="ARBA00022448"/>
    </source>
</evidence>
<dbReference type="PANTHER" id="PTHR43163">
    <property type="entry name" value="DIPEPTIDE TRANSPORT SYSTEM PERMEASE PROTEIN DPPB-RELATED"/>
    <property type="match status" value="1"/>
</dbReference>
<keyword evidence="2 7" id="KW-0813">Transport</keyword>
<keyword evidence="10" id="KW-1185">Reference proteome</keyword>
<evidence type="ECO:0000256" key="4">
    <source>
        <dbReference type="ARBA" id="ARBA00022692"/>
    </source>
</evidence>
<feature type="transmembrane region" description="Helical" evidence="7">
    <location>
        <begin position="101"/>
        <end position="121"/>
    </location>
</feature>
<dbReference type="Proteomes" id="UP000698752">
    <property type="component" value="Unassembled WGS sequence"/>
</dbReference>
<feature type="transmembrane region" description="Helical" evidence="7">
    <location>
        <begin position="283"/>
        <end position="305"/>
    </location>
</feature>
<evidence type="ECO:0000313" key="10">
    <source>
        <dbReference type="Proteomes" id="UP000698752"/>
    </source>
</evidence>
<dbReference type="InterPro" id="IPR045621">
    <property type="entry name" value="BPD_transp_1_N"/>
</dbReference>
<dbReference type="RefSeq" id="WP_211866015.1">
    <property type="nucleotide sequence ID" value="NZ_JAAEDI010000003.1"/>
</dbReference>
<reference evidence="10" key="1">
    <citation type="journal article" date="2021" name="Syst. Appl. Microbiol.">
        <title>Roseomonas hellenica sp. nov., isolated from roots of wild-growing Alkanna tinctoria.</title>
        <authorList>
            <person name="Rat A."/>
            <person name="Naranjo H.D."/>
            <person name="Lebbe L."/>
            <person name="Cnockaert M."/>
            <person name="Krigas N."/>
            <person name="Grigoriadou K."/>
            <person name="Maloupa E."/>
            <person name="Willems A."/>
        </authorList>
    </citation>
    <scope>NUCLEOTIDE SEQUENCE [LARGE SCALE GENOMIC DNA]</scope>
    <source>
        <strain evidence="10">LMG 31159</strain>
    </source>
</reference>
<feature type="transmembrane region" description="Helical" evidence="7">
    <location>
        <begin position="183"/>
        <end position="202"/>
    </location>
</feature>
<proteinExistence type="inferred from homology"/>
<dbReference type="Gene3D" id="1.10.3720.10">
    <property type="entry name" value="MetI-like"/>
    <property type="match status" value="1"/>
</dbReference>
<evidence type="ECO:0000256" key="3">
    <source>
        <dbReference type="ARBA" id="ARBA00022475"/>
    </source>
</evidence>
<dbReference type="InterPro" id="IPR000515">
    <property type="entry name" value="MetI-like"/>
</dbReference>
<feature type="domain" description="ABC transmembrane type-1" evidence="8">
    <location>
        <begin position="95"/>
        <end position="306"/>
    </location>
</feature>
<name>A0ABS5ECB7_9PROT</name>
<comment type="similarity">
    <text evidence="7">Belongs to the binding-protein-dependent transport system permease family.</text>
</comment>
<keyword evidence="4 7" id="KW-0812">Transmembrane</keyword>
<evidence type="ECO:0000256" key="6">
    <source>
        <dbReference type="ARBA" id="ARBA00023136"/>
    </source>
</evidence>
<gene>
    <name evidence="9" type="ORF">GXW78_03230</name>
</gene>
<evidence type="ECO:0000256" key="5">
    <source>
        <dbReference type="ARBA" id="ARBA00022989"/>
    </source>
</evidence>
<evidence type="ECO:0000256" key="7">
    <source>
        <dbReference type="RuleBase" id="RU363032"/>
    </source>
</evidence>
<dbReference type="PANTHER" id="PTHR43163:SF9">
    <property type="entry name" value="ABC TRANSPORTER PERMEASE PROTEIN"/>
    <property type="match status" value="1"/>
</dbReference>